<gene>
    <name evidence="1" type="ORF">GSD1FS_1421</name>
</gene>
<evidence type="ECO:0000313" key="1">
    <source>
        <dbReference type="EMBL" id="MUH60070.1"/>
    </source>
</evidence>
<proteinExistence type="predicted"/>
<dbReference type="AlphaFoldDB" id="A0A7K1J6J1"/>
<evidence type="ECO:0000313" key="2">
    <source>
        <dbReference type="Proteomes" id="UP000487882"/>
    </source>
</evidence>
<keyword evidence="2" id="KW-1185">Reference proteome</keyword>
<dbReference type="EMBL" id="WNLP01000007">
    <property type="protein sequence ID" value="MUH60070.1"/>
    <property type="molecule type" value="Genomic_DNA"/>
</dbReference>
<dbReference type="Proteomes" id="UP000487882">
    <property type="component" value="Unassembled WGS sequence"/>
</dbReference>
<protein>
    <submittedName>
        <fullName evidence="1">Uncharacterized protein</fullName>
    </submittedName>
</protein>
<accession>A0A7K1J6J1</accession>
<sequence>MQTNDHEPLSELARDVMDDKEWWVLRNGWICSAEIKGALISFAPIAPDFVTAVRAMKKMGWIYRNGQSVHADWEKSMEGRPDKKPQAIVKNSCVHSFWTKKRF</sequence>
<organism evidence="1 2">
    <name type="scientific">Bifidobacterium canis</name>
    <dbReference type="NCBI Taxonomy" id="2610880"/>
    <lineage>
        <taxon>Bacteria</taxon>
        <taxon>Bacillati</taxon>
        <taxon>Actinomycetota</taxon>
        <taxon>Actinomycetes</taxon>
        <taxon>Bifidobacteriales</taxon>
        <taxon>Bifidobacteriaceae</taxon>
        <taxon>Bifidobacterium</taxon>
    </lineage>
</organism>
<name>A0A7K1J6J1_9BIFI</name>
<comment type="caution">
    <text evidence="1">The sequence shown here is derived from an EMBL/GenBank/DDBJ whole genome shotgun (WGS) entry which is preliminary data.</text>
</comment>
<reference evidence="1 2" key="1">
    <citation type="submission" date="2019-09" db="EMBL/GenBank/DDBJ databases">
        <title>Bifidobacterium canis sp. nov., isolated from the digestive tract of German Shepherd dog puppy.</title>
        <authorList>
            <person name="Bunesova V."/>
        </authorList>
    </citation>
    <scope>NUCLEOTIDE SEQUENCE [LARGE SCALE GENOMIC DNA]</scope>
    <source>
        <strain evidence="1 2">GSD1FS</strain>
    </source>
</reference>